<evidence type="ECO:0000313" key="4">
    <source>
        <dbReference type="Proteomes" id="UP001209535"/>
    </source>
</evidence>
<sequence length="135" mass="13811">MGPAGRDGKGSETGLAAGTRAATTRGPVAVEGLCPGDRLRTRDHGYRPLRALAGTLLARPVEIAAGRFGVGFPDDPLRLGPEHGVLLRAPLLAAQLGTAELLAHAADLSRSRSPGPLLGFLPLLDTPALILADGL</sequence>
<organism evidence="3 4">
    <name type="scientific">Albidovulum salinarum</name>
    <dbReference type="NCBI Taxonomy" id="2984153"/>
    <lineage>
        <taxon>Bacteria</taxon>
        <taxon>Pseudomonadati</taxon>
        <taxon>Pseudomonadota</taxon>
        <taxon>Alphaproteobacteria</taxon>
        <taxon>Rhodobacterales</taxon>
        <taxon>Paracoccaceae</taxon>
        <taxon>Albidovulum</taxon>
    </lineage>
</organism>
<feature type="region of interest" description="Disordered" evidence="1">
    <location>
        <begin position="1"/>
        <end position="22"/>
    </location>
</feature>
<protein>
    <submittedName>
        <fullName evidence="3">Hint domain-containing protein</fullName>
    </submittedName>
</protein>
<accession>A0ABT2X6A8</accession>
<gene>
    <name evidence="3" type="ORF">OEZ60_14200</name>
</gene>
<evidence type="ECO:0000259" key="2">
    <source>
        <dbReference type="Pfam" id="PF13403"/>
    </source>
</evidence>
<dbReference type="Proteomes" id="UP001209535">
    <property type="component" value="Unassembled WGS sequence"/>
</dbReference>
<feature type="compositionally biased region" description="Low complexity" evidence="1">
    <location>
        <begin position="13"/>
        <end position="22"/>
    </location>
</feature>
<comment type="caution">
    <text evidence="3">The sequence shown here is derived from an EMBL/GenBank/DDBJ whole genome shotgun (WGS) entry which is preliminary data.</text>
</comment>
<feature type="domain" description="Hedgehog/Intein (Hint)" evidence="2">
    <location>
        <begin position="15"/>
        <end position="111"/>
    </location>
</feature>
<dbReference type="Pfam" id="PF13403">
    <property type="entry name" value="Hint_2"/>
    <property type="match status" value="1"/>
</dbReference>
<evidence type="ECO:0000256" key="1">
    <source>
        <dbReference type="SAM" id="MobiDB-lite"/>
    </source>
</evidence>
<feature type="compositionally biased region" description="Basic and acidic residues" evidence="1">
    <location>
        <begin position="1"/>
        <end position="10"/>
    </location>
</feature>
<evidence type="ECO:0000313" key="3">
    <source>
        <dbReference type="EMBL" id="MCU9849155.1"/>
    </source>
</evidence>
<keyword evidence="4" id="KW-1185">Reference proteome</keyword>
<dbReference type="RefSeq" id="WP_263337716.1">
    <property type="nucleotide sequence ID" value="NZ_JAOVQO010000013.1"/>
</dbReference>
<dbReference type="EMBL" id="JAOVQO010000013">
    <property type="protein sequence ID" value="MCU9849155.1"/>
    <property type="molecule type" value="Genomic_DNA"/>
</dbReference>
<proteinExistence type="predicted"/>
<dbReference type="InterPro" id="IPR028992">
    <property type="entry name" value="Hedgehog/Intein_dom"/>
</dbReference>
<reference evidence="3 4" key="1">
    <citation type="submission" date="2022-10" db="EMBL/GenBank/DDBJ databases">
        <title>Defluviimonas sp. nov., isolated from ocean surface sediments.</title>
        <authorList>
            <person name="He W."/>
            <person name="Wang L."/>
            <person name="Zhang D.-F."/>
        </authorList>
    </citation>
    <scope>NUCLEOTIDE SEQUENCE [LARGE SCALE GENOMIC DNA]</scope>
    <source>
        <strain evidence="3 4">WL0024</strain>
    </source>
</reference>
<name>A0ABT2X6A8_9RHOB</name>